<dbReference type="GO" id="GO:0031012">
    <property type="term" value="C:extracellular matrix"/>
    <property type="evidence" value="ECO:0007669"/>
    <property type="project" value="TreeGrafter"/>
</dbReference>
<dbReference type="EMBL" id="QRBI01000294">
    <property type="protein sequence ID" value="RMB89360.1"/>
    <property type="molecule type" value="Genomic_DNA"/>
</dbReference>
<keyword evidence="7" id="KW-1185">Reference proteome</keyword>
<dbReference type="GO" id="GO:0006508">
    <property type="term" value="P:proteolysis"/>
    <property type="evidence" value="ECO:0007669"/>
    <property type="project" value="TreeGrafter"/>
</dbReference>
<dbReference type="STRING" id="333673.A0A3M0IMQ1"/>
<dbReference type="InterPro" id="IPR036383">
    <property type="entry name" value="TSP1_rpt_sf"/>
</dbReference>
<dbReference type="GO" id="GO:0005576">
    <property type="term" value="C:extracellular region"/>
    <property type="evidence" value="ECO:0007669"/>
    <property type="project" value="UniProtKB-SubCell"/>
</dbReference>
<dbReference type="Pfam" id="PF19030">
    <property type="entry name" value="TSP1_ADAMTS"/>
    <property type="match status" value="3"/>
</dbReference>
<evidence type="ECO:0000313" key="7">
    <source>
        <dbReference type="Proteomes" id="UP000269221"/>
    </source>
</evidence>
<comment type="caution">
    <text evidence="6">The sequence shown here is derived from an EMBL/GenBank/DDBJ whole genome shotgun (WGS) entry which is preliminary data.</text>
</comment>
<dbReference type="PANTHER" id="PTHR13723:SF281">
    <property type="entry name" value="PAPILIN"/>
    <property type="match status" value="1"/>
</dbReference>
<dbReference type="InterPro" id="IPR050439">
    <property type="entry name" value="ADAMTS_ADAMTS-like"/>
</dbReference>
<evidence type="ECO:0000313" key="6">
    <source>
        <dbReference type="EMBL" id="RMB89360.1"/>
    </source>
</evidence>
<name>A0A3M0IMQ1_HIRRU</name>
<dbReference type="SUPFAM" id="SSF82895">
    <property type="entry name" value="TSP-1 type 1 repeat"/>
    <property type="match status" value="3"/>
</dbReference>
<evidence type="ECO:0000256" key="2">
    <source>
        <dbReference type="ARBA" id="ARBA00022525"/>
    </source>
</evidence>
<comment type="subcellular location">
    <subcellularLocation>
        <location evidence="1">Secreted</location>
    </subcellularLocation>
</comment>
<dbReference type="OrthoDB" id="10035764at2759"/>
<dbReference type="Proteomes" id="UP000269221">
    <property type="component" value="Unassembled WGS sequence"/>
</dbReference>
<dbReference type="Gene3D" id="2.20.100.10">
    <property type="entry name" value="Thrombospondin type-1 (TSP1) repeat"/>
    <property type="match status" value="3"/>
</dbReference>
<dbReference type="AlphaFoldDB" id="A0A3M0IMQ1"/>
<accession>A0A3M0IMQ1</accession>
<dbReference type="PROSITE" id="PS50092">
    <property type="entry name" value="TSP1"/>
    <property type="match status" value="3"/>
</dbReference>
<sequence length="361" mass="40297">MSSCGNGSVWCTGVIDKDFWSLQTESLQHEEIVSAAVAFRTFLQSELSVLEKPQYGGKFCQGSSRVYQLCNKQPCPAGSLDFRALQCAEYNSKPFRGWFYKWKPYTKVEGHITAKAICLEDHRARVNTSFCGPRMKPLPETKLCNTNPCPAYSKKCFLPSQCSKTCGRGIKKREVYCKITGSPKVKILPDSMCSTDPKPESQQTCVLGRCPKNDRLQWVISSWSECSASCGPGLRQRELKCGEKSIHGKLVTFPQRRCRNIKKPNTNLEEPCNKGACPLPTLYSMVSGWYSSPWQQCTVTCGEGVQTRSVQCLRQGRPAAGCLPQQKPAVLRACNTSFCPVLVKRVLEQHETTLVQHVIDG</sequence>
<keyword evidence="5" id="KW-1015">Disulfide bond</keyword>
<dbReference type="FunFam" id="2.20.100.10:FF:000009">
    <property type="entry name" value="ADAMTS-like protein 3 isoform A"/>
    <property type="match status" value="1"/>
</dbReference>
<evidence type="ECO:0000256" key="1">
    <source>
        <dbReference type="ARBA" id="ARBA00004613"/>
    </source>
</evidence>
<keyword evidence="2" id="KW-0964">Secreted</keyword>
<evidence type="ECO:0000256" key="5">
    <source>
        <dbReference type="ARBA" id="ARBA00023157"/>
    </source>
</evidence>
<organism evidence="6 7">
    <name type="scientific">Hirundo rustica rustica</name>
    <dbReference type="NCBI Taxonomy" id="333673"/>
    <lineage>
        <taxon>Eukaryota</taxon>
        <taxon>Metazoa</taxon>
        <taxon>Chordata</taxon>
        <taxon>Craniata</taxon>
        <taxon>Vertebrata</taxon>
        <taxon>Euteleostomi</taxon>
        <taxon>Archelosauria</taxon>
        <taxon>Archosauria</taxon>
        <taxon>Dinosauria</taxon>
        <taxon>Saurischia</taxon>
        <taxon>Theropoda</taxon>
        <taxon>Coelurosauria</taxon>
        <taxon>Aves</taxon>
        <taxon>Neognathae</taxon>
        <taxon>Neoaves</taxon>
        <taxon>Telluraves</taxon>
        <taxon>Australaves</taxon>
        <taxon>Passeriformes</taxon>
        <taxon>Sylvioidea</taxon>
        <taxon>Hirundinidae</taxon>
        <taxon>Hirundo</taxon>
    </lineage>
</organism>
<keyword evidence="3" id="KW-0732">Signal</keyword>
<dbReference type="GO" id="GO:0030198">
    <property type="term" value="P:extracellular matrix organization"/>
    <property type="evidence" value="ECO:0007669"/>
    <property type="project" value="TreeGrafter"/>
</dbReference>
<evidence type="ECO:0000256" key="3">
    <source>
        <dbReference type="ARBA" id="ARBA00022729"/>
    </source>
</evidence>
<keyword evidence="4" id="KW-0677">Repeat</keyword>
<gene>
    <name evidence="6" type="ORF">DUI87_34272</name>
</gene>
<protein>
    <submittedName>
        <fullName evidence="6">Uncharacterized protein</fullName>
    </submittedName>
</protein>
<evidence type="ECO:0000256" key="4">
    <source>
        <dbReference type="ARBA" id="ARBA00022737"/>
    </source>
</evidence>
<dbReference type="PANTHER" id="PTHR13723">
    <property type="entry name" value="ADAMTS A DISINTEGRIN AND METALLOPROTEASE WITH THROMBOSPONDIN MOTIFS PROTEASE"/>
    <property type="match status" value="1"/>
</dbReference>
<dbReference type="GO" id="GO:0004222">
    <property type="term" value="F:metalloendopeptidase activity"/>
    <property type="evidence" value="ECO:0007669"/>
    <property type="project" value="TreeGrafter"/>
</dbReference>
<proteinExistence type="predicted"/>
<dbReference type="SMART" id="SM00209">
    <property type="entry name" value="TSP1"/>
    <property type="match status" value="3"/>
</dbReference>
<dbReference type="InterPro" id="IPR000884">
    <property type="entry name" value="TSP1_rpt"/>
</dbReference>
<reference evidence="6 7" key="1">
    <citation type="submission" date="2018-07" db="EMBL/GenBank/DDBJ databases">
        <title>A high quality draft genome assembly of the barn swallow (H. rustica rustica).</title>
        <authorList>
            <person name="Formenti G."/>
            <person name="Chiara M."/>
            <person name="Poveda L."/>
            <person name="Francoijs K.-J."/>
            <person name="Bonisoli-Alquati A."/>
            <person name="Canova L."/>
            <person name="Gianfranceschi L."/>
            <person name="Horner D.S."/>
            <person name="Saino N."/>
        </authorList>
    </citation>
    <scope>NUCLEOTIDE SEQUENCE [LARGE SCALE GENOMIC DNA]</scope>
    <source>
        <strain evidence="6">Chelidonia</strain>
        <tissue evidence="6">Blood</tissue>
    </source>
</reference>